<protein>
    <submittedName>
        <fullName evidence="2">U-box domain-containing protein 52-like</fullName>
    </submittedName>
</protein>
<feature type="compositionally biased region" description="Polar residues" evidence="1">
    <location>
        <begin position="47"/>
        <end position="56"/>
    </location>
</feature>
<feature type="region of interest" description="Disordered" evidence="1">
    <location>
        <begin position="1"/>
        <end position="83"/>
    </location>
</feature>
<feature type="compositionally biased region" description="Low complexity" evidence="1">
    <location>
        <begin position="59"/>
        <end position="75"/>
    </location>
</feature>
<dbReference type="AlphaFoldDB" id="A0A392U2Q6"/>
<name>A0A392U2Q6_9FABA</name>
<dbReference type="Proteomes" id="UP000265520">
    <property type="component" value="Unassembled WGS sequence"/>
</dbReference>
<dbReference type="EMBL" id="LXQA010707333">
    <property type="protein sequence ID" value="MCI67037.1"/>
    <property type="molecule type" value="Genomic_DNA"/>
</dbReference>
<feature type="non-terminal residue" evidence="2">
    <location>
        <position position="1"/>
    </location>
</feature>
<evidence type="ECO:0000256" key="1">
    <source>
        <dbReference type="SAM" id="MobiDB-lite"/>
    </source>
</evidence>
<reference evidence="2 3" key="1">
    <citation type="journal article" date="2018" name="Front. Plant Sci.">
        <title>Red Clover (Trifolium pratense) and Zigzag Clover (T. medium) - A Picture of Genomic Similarities and Differences.</title>
        <authorList>
            <person name="Dluhosova J."/>
            <person name="Istvanek J."/>
            <person name="Nedelnik J."/>
            <person name="Repkova J."/>
        </authorList>
    </citation>
    <scope>NUCLEOTIDE SEQUENCE [LARGE SCALE GENOMIC DNA]</scope>
    <source>
        <strain evidence="3">cv. 10/8</strain>
        <tissue evidence="2">Leaf</tissue>
    </source>
</reference>
<proteinExistence type="predicted"/>
<keyword evidence="3" id="KW-1185">Reference proteome</keyword>
<sequence length="83" mass="8263">PSLYNIDDLDTTSTGSGIPASRLSSGSDFDARSSFASSSSGGGGGQNSIDLSSPMDNYSFGSQNSSGPNSSSRSSDAADEVEA</sequence>
<comment type="caution">
    <text evidence="2">The sequence shown here is derived from an EMBL/GenBank/DDBJ whole genome shotgun (WGS) entry which is preliminary data.</text>
</comment>
<evidence type="ECO:0000313" key="2">
    <source>
        <dbReference type="EMBL" id="MCI67037.1"/>
    </source>
</evidence>
<accession>A0A392U2Q6</accession>
<evidence type="ECO:0000313" key="3">
    <source>
        <dbReference type="Proteomes" id="UP000265520"/>
    </source>
</evidence>
<feature type="non-terminal residue" evidence="2">
    <location>
        <position position="83"/>
    </location>
</feature>
<feature type="compositionally biased region" description="Low complexity" evidence="1">
    <location>
        <begin position="24"/>
        <end position="39"/>
    </location>
</feature>
<organism evidence="2 3">
    <name type="scientific">Trifolium medium</name>
    <dbReference type="NCBI Taxonomy" id="97028"/>
    <lineage>
        <taxon>Eukaryota</taxon>
        <taxon>Viridiplantae</taxon>
        <taxon>Streptophyta</taxon>
        <taxon>Embryophyta</taxon>
        <taxon>Tracheophyta</taxon>
        <taxon>Spermatophyta</taxon>
        <taxon>Magnoliopsida</taxon>
        <taxon>eudicotyledons</taxon>
        <taxon>Gunneridae</taxon>
        <taxon>Pentapetalae</taxon>
        <taxon>rosids</taxon>
        <taxon>fabids</taxon>
        <taxon>Fabales</taxon>
        <taxon>Fabaceae</taxon>
        <taxon>Papilionoideae</taxon>
        <taxon>50 kb inversion clade</taxon>
        <taxon>NPAAA clade</taxon>
        <taxon>Hologalegina</taxon>
        <taxon>IRL clade</taxon>
        <taxon>Trifolieae</taxon>
        <taxon>Trifolium</taxon>
    </lineage>
</organism>